<name>A0A811MQ87_9POAL</name>
<reference evidence="1" key="1">
    <citation type="submission" date="2020-10" db="EMBL/GenBank/DDBJ databases">
        <authorList>
            <person name="Han B."/>
            <person name="Lu T."/>
            <person name="Zhao Q."/>
            <person name="Huang X."/>
            <person name="Zhao Y."/>
        </authorList>
    </citation>
    <scope>NUCLEOTIDE SEQUENCE</scope>
</reference>
<protein>
    <submittedName>
        <fullName evidence="1">Uncharacterized protein</fullName>
    </submittedName>
</protein>
<organism evidence="1 2">
    <name type="scientific">Miscanthus lutarioriparius</name>
    <dbReference type="NCBI Taxonomy" id="422564"/>
    <lineage>
        <taxon>Eukaryota</taxon>
        <taxon>Viridiplantae</taxon>
        <taxon>Streptophyta</taxon>
        <taxon>Embryophyta</taxon>
        <taxon>Tracheophyta</taxon>
        <taxon>Spermatophyta</taxon>
        <taxon>Magnoliopsida</taxon>
        <taxon>Liliopsida</taxon>
        <taxon>Poales</taxon>
        <taxon>Poaceae</taxon>
        <taxon>PACMAD clade</taxon>
        <taxon>Panicoideae</taxon>
        <taxon>Andropogonodae</taxon>
        <taxon>Andropogoneae</taxon>
        <taxon>Saccharinae</taxon>
        <taxon>Miscanthus</taxon>
    </lineage>
</organism>
<gene>
    <name evidence="1" type="ORF">NCGR_LOCUS6804</name>
</gene>
<dbReference type="EMBL" id="CAJGYO010000002">
    <property type="protein sequence ID" value="CAD6210762.1"/>
    <property type="molecule type" value="Genomic_DNA"/>
</dbReference>
<dbReference type="OrthoDB" id="10040922at2759"/>
<comment type="caution">
    <text evidence="1">The sequence shown here is derived from an EMBL/GenBank/DDBJ whole genome shotgun (WGS) entry which is preliminary data.</text>
</comment>
<dbReference type="AlphaFoldDB" id="A0A811MQ87"/>
<proteinExistence type="predicted"/>
<keyword evidence="2" id="KW-1185">Reference proteome</keyword>
<evidence type="ECO:0000313" key="2">
    <source>
        <dbReference type="Proteomes" id="UP000604825"/>
    </source>
</evidence>
<evidence type="ECO:0000313" key="1">
    <source>
        <dbReference type="EMBL" id="CAD6210762.1"/>
    </source>
</evidence>
<accession>A0A811MQ87</accession>
<sequence length="224" mass="24542">MRLPAAAVAEASIPTPICAIAPGSAEADSLVQNYVLVDINGNTPLLLTDKMSRVHSSLMLLKDSRVDPCGRDHRAHGDPIVIIAFDPEADVRVVRRAQPDDGGAARVFDEMWSYHSVQEFRPERFLEEAKHDAAIGNDFRFLDIPMLISFLVASGGTNIAHGLKKAAIVLLPDGHHVQFHTFSFGSDHDLLLSMLYLIFPVAHFHSLMPKAQSKMDLLSVLVAS</sequence>
<dbReference type="Proteomes" id="UP000604825">
    <property type="component" value="Unassembled WGS sequence"/>
</dbReference>